<gene>
    <name evidence="1" type="ORF">ANE_LOCUS28563</name>
</gene>
<protein>
    <submittedName>
        <fullName evidence="1">Uncharacterized protein</fullName>
    </submittedName>
</protein>
<accession>A0A565CWK4</accession>
<reference evidence="1" key="1">
    <citation type="submission" date="2019-07" db="EMBL/GenBank/DDBJ databases">
        <authorList>
            <person name="Dittberner H."/>
        </authorList>
    </citation>
    <scope>NUCLEOTIDE SEQUENCE [LARGE SCALE GENOMIC DNA]</scope>
</reference>
<dbReference type="AlphaFoldDB" id="A0A565CWK4"/>
<evidence type="ECO:0000313" key="2">
    <source>
        <dbReference type="Proteomes" id="UP000489600"/>
    </source>
</evidence>
<organism evidence="1 2">
    <name type="scientific">Arabis nemorensis</name>
    <dbReference type="NCBI Taxonomy" id="586526"/>
    <lineage>
        <taxon>Eukaryota</taxon>
        <taxon>Viridiplantae</taxon>
        <taxon>Streptophyta</taxon>
        <taxon>Embryophyta</taxon>
        <taxon>Tracheophyta</taxon>
        <taxon>Spermatophyta</taxon>
        <taxon>Magnoliopsida</taxon>
        <taxon>eudicotyledons</taxon>
        <taxon>Gunneridae</taxon>
        <taxon>Pentapetalae</taxon>
        <taxon>rosids</taxon>
        <taxon>malvids</taxon>
        <taxon>Brassicales</taxon>
        <taxon>Brassicaceae</taxon>
        <taxon>Arabideae</taxon>
        <taxon>Arabis</taxon>
    </lineage>
</organism>
<dbReference type="EMBL" id="CABITT030000008">
    <property type="protein sequence ID" value="VVB18119.1"/>
    <property type="molecule type" value="Genomic_DNA"/>
</dbReference>
<name>A0A565CWK4_9BRAS</name>
<evidence type="ECO:0000313" key="1">
    <source>
        <dbReference type="EMBL" id="VVB18119.1"/>
    </source>
</evidence>
<comment type="caution">
    <text evidence="1">The sequence shown here is derived from an EMBL/GenBank/DDBJ whole genome shotgun (WGS) entry which is preliminary data.</text>
</comment>
<proteinExistence type="predicted"/>
<sequence length="97" mass="10963">MSQEPKSEKSRKEESFFGLNVKHSATVVNKAQGRGLNNRSFIQFRTAKITRSLAGFDGDTGKSKKENSVTSMLTAAEEDGRRQRRNTHLYSWTRVLA</sequence>
<dbReference type="Proteomes" id="UP000489600">
    <property type="component" value="Unassembled WGS sequence"/>
</dbReference>
<keyword evidence="2" id="KW-1185">Reference proteome</keyword>